<dbReference type="PANTHER" id="PTHR43802:SF1">
    <property type="entry name" value="IP11341P-RELATED"/>
    <property type="match status" value="1"/>
</dbReference>
<dbReference type="InterPro" id="IPR029045">
    <property type="entry name" value="ClpP/crotonase-like_dom_sf"/>
</dbReference>
<dbReference type="Pfam" id="PF00378">
    <property type="entry name" value="ECH_1"/>
    <property type="match status" value="1"/>
</dbReference>
<evidence type="ECO:0000313" key="3">
    <source>
        <dbReference type="EMBL" id="EQD30347.1"/>
    </source>
</evidence>
<comment type="similarity">
    <text evidence="1">Belongs to the enoyl-CoA hydratase/isomerase family.</text>
</comment>
<evidence type="ECO:0000256" key="1">
    <source>
        <dbReference type="ARBA" id="ARBA00005254"/>
    </source>
</evidence>
<protein>
    <submittedName>
        <fullName evidence="3">Enoyl-CoA hydratase/isomerase</fullName>
    </submittedName>
</protein>
<dbReference type="InterPro" id="IPR001753">
    <property type="entry name" value="Enoyl-CoA_hydra/iso"/>
</dbReference>
<dbReference type="PANTHER" id="PTHR43802">
    <property type="entry name" value="ENOYL-COA HYDRATASE"/>
    <property type="match status" value="1"/>
</dbReference>
<proteinExistence type="inferred from homology"/>
<feature type="region of interest" description="Disordered" evidence="2">
    <location>
        <begin position="173"/>
        <end position="196"/>
    </location>
</feature>
<dbReference type="GO" id="GO:0016853">
    <property type="term" value="F:isomerase activity"/>
    <property type="evidence" value="ECO:0007669"/>
    <property type="project" value="UniProtKB-KW"/>
</dbReference>
<dbReference type="Gene3D" id="3.90.226.10">
    <property type="entry name" value="2-enoyl-CoA Hydratase, Chain A, domain 1"/>
    <property type="match status" value="1"/>
</dbReference>
<organism evidence="3">
    <name type="scientific">mine drainage metagenome</name>
    <dbReference type="NCBI Taxonomy" id="410659"/>
    <lineage>
        <taxon>unclassified sequences</taxon>
        <taxon>metagenomes</taxon>
        <taxon>ecological metagenomes</taxon>
    </lineage>
</organism>
<dbReference type="EMBL" id="AUZY01012347">
    <property type="protein sequence ID" value="EQD30347.1"/>
    <property type="molecule type" value="Genomic_DNA"/>
</dbReference>
<accession>T0YER4</accession>
<reference evidence="3" key="2">
    <citation type="journal article" date="2014" name="ISME J.">
        <title>Microbial stratification in low pH oxic and suboxic macroscopic growths along an acid mine drainage.</title>
        <authorList>
            <person name="Mendez-Garcia C."/>
            <person name="Mesa V."/>
            <person name="Sprenger R.R."/>
            <person name="Richter M."/>
            <person name="Diez M.S."/>
            <person name="Solano J."/>
            <person name="Bargiela R."/>
            <person name="Golyshina O.V."/>
            <person name="Manteca A."/>
            <person name="Ramos J.L."/>
            <person name="Gallego J.R."/>
            <person name="Llorente I."/>
            <person name="Martins Dos Santos V.A."/>
            <person name="Jensen O.N."/>
            <person name="Pelaez A.I."/>
            <person name="Sanchez J."/>
            <person name="Ferrer M."/>
        </authorList>
    </citation>
    <scope>NUCLEOTIDE SEQUENCE</scope>
</reference>
<comment type="caution">
    <text evidence="3">The sequence shown here is derived from an EMBL/GenBank/DDBJ whole genome shotgun (WGS) entry which is preliminary data.</text>
</comment>
<gene>
    <name evidence="3" type="ORF">B1B_18453</name>
</gene>
<evidence type="ECO:0000256" key="2">
    <source>
        <dbReference type="SAM" id="MobiDB-lite"/>
    </source>
</evidence>
<dbReference type="SUPFAM" id="SSF52096">
    <property type="entry name" value="ClpP/crotonase"/>
    <property type="match status" value="1"/>
</dbReference>
<dbReference type="CDD" id="cd06558">
    <property type="entry name" value="crotonase-like"/>
    <property type="match status" value="1"/>
</dbReference>
<feature type="non-terminal residue" evidence="3">
    <location>
        <position position="196"/>
    </location>
</feature>
<dbReference type="AlphaFoldDB" id="T0YER4"/>
<reference evidence="3" key="1">
    <citation type="submission" date="2013-08" db="EMBL/GenBank/DDBJ databases">
        <authorList>
            <person name="Mendez C."/>
            <person name="Richter M."/>
            <person name="Ferrer M."/>
            <person name="Sanchez J."/>
        </authorList>
    </citation>
    <scope>NUCLEOTIDE SEQUENCE</scope>
</reference>
<feature type="compositionally biased region" description="Pro residues" evidence="2">
    <location>
        <begin position="185"/>
        <end position="196"/>
    </location>
</feature>
<name>T0YER4_9ZZZZ</name>
<keyword evidence="3" id="KW-0413">Isomerase</keyword>
<sequence>MSLRVVATGPLLTVTLNRPEVHNAVDPETHSELLGAWRRLRSDPKLRVGILTGSGTKAFCAGIDLTRLEDFYAESSPGERRERWRHEPGIGGLTRHFDVGKPIVAAIHGHCLGLGLELALACDLRLASPKATFGLPEVRWGILPGQGGTQRLPRAIPGNLALEMILTGRPISARRGSGARAHQPGRPPGPPAGRSP</sequence>